<dbReference type="Pfam" id="PF10150">
    <property type="entry name" value="RNase_E_G"/>
    <property type="match status" value="1"/>
</dbReference>
<feature type="compositionally biased region" description="Low complexity" evidence="17">
    <location>
        <begin position="818"/>
        <end position="837"/>
    </location>
</feature>
<evidence type="ECO:0000256" key="13">
    <source>
        <dbReference type="ARBA" id="ARBA00022842"/>
    </source>
</evidence>
<name>A0A1K1X8P5_9GAMM</name>
<keyword evidence="13 16" id="KW-0460">Magnesium</keyword>
<keyword evidence="6 16" id="KW-0819">tRNA processing</keyword>
<dbReference type="PROSITE" id="PS50126">
    <property type="entry name" value="S1"/>
    <property type="match status" value="1"/>
</dbReference>
<comment type="similarity">
    <text evidence="1">Belongs to the RNase E/G family. RNase G subfamily.</text>
</comment>
<dbReference type="InterPro" id="IPR004659">
    <property type="entry name" value="RNase_E/G"/>
</dbReference>
<evidence type="ECO:0000256" key="1">
    <source>
        <dbReference type="ARBA" id="ARBA00005663"/>
    </source>
</evidence>
<feature type="compositionally biased region" description="Low complexity" evidence="17">
    <location>
        <begin position="730"/>
        <end position="771"/>
    </location>
</feature>
<dbReference type="GO" id="GO:0008270">
    <property type="term" value="F:zinc ion binding"/>
    <property type="evidence" value="ECO:0007669"/>
    <property type="project" value="UniProtKB-UniRule"/>
</dbReference>
<keyword evidence="9 16" id="KW-0699">rRNA-binding</keyword>
<keyword evidence="11 16" id="KW-0378">Hydrolase</keyword>
<dbReference type="GO" id="GO:0005737">
    <property type="term" value="C:cytoplasm"/>
    <property type="evidence" value="ECO:0007669"/>
    <property type="project" value="UniProtKB-SubCell"/>
</dbReference>
<proteinExistence type="inferred from homology"/>
<dbReference type="GO" id="GO:0006364">
    <property type="term" value="P:rRNA processing"/>
    <property type="evidence" value="ECO:0007669"/>
    <property type="project" value="UniProtKB-UniRule"/>
</dbReference>
<evidence type="ECO:0000256" key="11">
    <source>
        <dbReference type="ARBA" id="ARBA00022801"/>
    </source>
</evidence>
<keyword evidence="7 16" id="KW-0540">Nuclease</keyword>
<evidence type="ECO:0000313" key="20">
    <source>
        <dbReference type="Proteomes" id="UP000182350"/>
    </source>
</evidence>
<gene>
    <name evidence="16" type="primary">rne</name>
    <name evidence="19" type="ORF">SAMN02745752_01753</name>
</gene>
<keyword evidence="3 16" id="KW-0963">Cytoplasm</keyword>
<dbReference type="FunFam" id="2.40.50.140:FF:000040">
    <property type="entry name" value="Ribonuclease E"/>
    <property type="match status" value="1"/>
</dbReference>
<dbReference type="GO" id="GO:0008033">
    <property type="term" value="P:tRNA processing"/>
    <property type="evidence" value="ECO:0007669"/>
    <property type="project" value="UniProtKB-UniRule"/>
</dbReference>
<dbReference type="GO" id="GO:0000287">
    <property type="term" value="F:magnesium ion binding"/>
    <property type="evidence" value="ECO:0007669"/>
    <property type="project" value="UniProtKB-UniRule"/>
</dbReference>
<dbReference type="NCBIfam" id="NF008074">
    <property type="entry name" value="PRK10811.1"/>
    <property type="match status" value="1"/>
</dbReference>
<feature type="region of interest" description="Disordered" evidence="17">
    <location>
        <begin position="533"/>
        <end position="562"/>
    </location>
</feature>
<dbReference type="SUPFAM" id="SSF50249">
    <property type="entry name" value="Nucleic acid-binding proteins"/>
    <property type="match status" value="1"/>
</dbReference>
<feature type="compositionally biased region" description="Basic and acidic residues" evidence="17">
    <location>
        <begin position="802"/>
        <end position="811"/>
    </location>
</feature>
<evidence type="ECO:0000256" key="15">
    <source>
        <dbReference type="ARBA" id="ARBA00023136"/>
    </source>
</evidence>
<keyword evidence="16" id="KW-0820">tRNA-binding</keyword>
<keyword evidence="10 16" id="KW-0255">Endonuclease</keyword>
<dbReference type="GO" id="GO:0006402">
    <property type="term" value="P:mRNA catabolic process"/>
    <property type="evidence" value="ECO:0007669"/>
    <property type="project" value="UniProtKB-UniRule"/>
</dbReference>
<dbReference type="EMBL" id="FPJW01000005">
    <property type="protein sequence ID" value="SFX45461.1"/>
    <property type="molecule type" value="Genomic_DNA"/>
</dbReference>
<sequence length="969" mass="106681">MKRMLINATQPEERRVALVDGQRLYDLDIESGSRESKKANIYRGRITRVEPSLEAAFVDYGAERHGFLPLKEIGREYHAKNSGEGRGNIRDLIKEGTEVIVQVDKEERGNKGAALTTYISLAGRYLVLMPNNARAGGISRRIEGDERAALKDAMNGLNVPSQMGVIVRTAGIGRSSEELQWDMDYLVKIWESINTAATQKPAPFLIYRESNVIIRAMRDYLRQDIGEVLIDNQEVFEQAQGFIQQVMPSYQNRIKLYKDDVPLFSRFQIESQIETAFQREVKLPSGGSIVIDHTEALVSIDINSARATRGGDIEETALQTNLEAADEVARQLRLRDIGGLVVIDFIDMSPVKNQREVENRMRDALKVDRARVQIGRISRFGLLEMSRQRLRPSLGETSGVVCPRCEGQGTIRDVKSLGLSILRLIEEEAMKDNTAQIRAILPVSVSTFLLNEKRSALHEIEKRQQVEVLVIPNPEMHTPHYDVTRVRVDDLDEEDTPASYELDISATNDKEPTGSAEKVTGFAEAAVQNIIPNAPAPADVEKPRSEPAASKTAAPEASNSQPGLVSRFFKALGKLLGGNETSANETLTKPERNNNRNEGNRDRNNRNRNRRDRDSSGRERNNRRDRNENSRDRNENRSDGSSESRGNNRRNNRRDETATSDVSRPEKQASVNPAVETVADNTPPKPARTNPRNRRRNKAMTGDAATPPDFEQLKDKLLPADTAEIAVTEASSVEAAATQEAAASTANSVEQAPEATPAVEPAEQPQAQVVADDTAAETSTTQETPAEDAGERAQRRGRGRGRQGERSRKSEASNQDNTADTTESSEATLTTEEAATAQPVESQAESTNTEVQPFAETASIAAEATLTEDATPEAAAAVVEAVATPTESTQETVAAPASSEAQAEQQPQTTETEQPAAQEASNLFPHLPGYQPLPGRAPNDPREVRRRKKMEEELAKTEADKGQASPENN</sequence>
<keyword evidence="8 16" id="KW-0479">Metal-binding</keyword>
<dbReference type="PANTHER" id="PTHR30001:SF1">
    <property type="entry name" value="RIBONUCLEASE E_G-LIKE PROTEIN, CHLOROPLASTIC"/>
    <property type="match status" value="1"/>
</dbReference>
<dbReference type="EC" id="3.1.26.12" evidence="16"/>
<dbReference type="NCBIfam" id="TIGR00757">
    <property type="entry name" value="RNaseEG"/>
    <property type="match status" value="1"/>
</dbReference>
<evidence type="ECO:0000256" key="3">
    <source>
        <dbReference type="ARBA" id="ARBA00022490"/>
    </source>
</evidence>
<comment type="function">
    <text evidence="16">Endoribonuclease that plays a central role in RNA processing and decay. Required for the maturation of 5S and 16S rRNAs and the majority of tRNAs. Also involved in the degradation of most mRNAs.</text>
</comment>
<evidence type="ECO:0000256" key="9">
    <source>
        <dbReference type="ARBA" id="ARBA00022730"/>
    </source>
</evidence>
<evidence type="ECO:0000256" key="17">
    <source>
        <dbReference type="SAM" id="MobiDB-lite"/>
    </source>
</evidence>
<feature type="binding site" evidence="16">
    <location>
        <position position="405"/>
    </location>
    <ligand>
        <name>Zn(2+)</name>
        <dbReference type="ChEBI" id="CHEBI:29105"/>
        <note>ligand shared between dimeric partners</note>
    </ligand>
</feature>
<dbReference type="InterPro" id="IPR048583">
    <property type="entry name" value="RNase_E_G_thioredoxin-like"/>
</dbReference>
<dbReference type="Gene3D" id="2.40.50.140">
    <property type="entry name" value="Nucleic acid-binding proteins"/>
    <property type="match status" value="1"/>
</dbReference>
<dbReference type="InterPro" id="IPR019307">
    <property type="entry name" value="RNA-bd_AU-1/RNase_E/G"/>
</dbReference>
<dbReference type="SMART" id="SM00316">
    <property type="entry name" value="S1"/>
    <property type="match status" value="1"/>
</dbReference>
<feature type="binding site" evidence="16">
    <location>
        <position position="301"/>
    </location>
    <ligand>
        <name>Mg(2+)</name>
        <dbReference type="ChEBI" id="CHEBI:18420"/>
        <note>catalytic</note>
    </ligand>
</feature>
<feature type="binding site" evidence="16">
    <location>
        <position position="344"/>
    </location>
    <ligand>
        <name>Mg(2+)</name>
        <dbReference type="ChEBI" id="CHEBI:18420"/>
        <note>catalytic</note>
    </ligand>
</feature>
<comment type="cofactor">
    <cofactor evidence="16">
        <name>Mg(2+)</name>
        <dbReference type="ChEBI" id="CHEBI:18420"/>
    </cofactor>
    <text evidence="16">Binds 1 Mg(2+) ion per subunit.</text>
</comment>
<dbReference type="Pfam" id="PF20833">
    <property type="entry name" value="RNase_E_G_Thio"/>
    <property type="match status" value="1"/>
</dbReference>
<keyword evidence="12 16" id="KW-0862">Zinc</keyword>
<evidence type="ECO:0000313" key="19">
    <source>
        <dbReference type="EMBL" id="SFX45461.1"/>
    </source>
</evidence>
<evidence type="ECO:0000256" key="4">
    <source>
        <dbReference type="ARBA" id="ARBA00022519"/>
    </source>
</evidence>
<evidence type="ECO:0000256" key="16">
    <source>
        <dbReference type="HAMAP-Rule" id="MF_00970"/>
    </source>
</evidence>
<comment type="subunit">
    <text evidence="16">Component of the RNA degradosome, which is a multiprotein complex involved in RNA processing and mRNA degradation. Within the RNA degradosome, RNase E assembles into a homotetramer formed by a dimer of dimers.</text>
</comment>
<feature type="region of interest" description="Disordered" evidence="17">
    <location>
        <begin position="580"/>
        <end position="712"/>
    </location>
</feature>
<feature type="region of interest" description="Disordered" evidence="17">
    <location>
        <begin position="493"/>
        <end position="516"/>
    </location>
</feature>
<accession>A0A1K1X8P5</accession>
<evidence type="ECO:0000256" key="14">
    <source>
        <dbReference type="ARBA" id="ARBA00022884"/>
    </source>
</evidence>
<keyword evidence="5 16" id="KW-0698">rRNA processing</keyword>
<dbReference type="InterPro" id="IPR028878">
    <property type="entry name" value="RNase_E"/>
</dbReference>
<dbReference type="Gene3D" id="3.40.1260.20">
    <property type="entry name" value="Ribonuclease E, catalytic domain"/>
    <property type="match status" value="1"/>
</dbReference>
<evidence type="ECO:0000256" key="12">
    <source>
        <dbReference type="ARBA" id="ARBA00022833"/>
    </source>
</evidence>
<dbReference type="PANTHER" id="PTHR30001">
    <property type="entry name" value="RIBONUCLEASE"/>
    <property type="match status" value="1"/>
</dbReference>
<keyword evidence="14 16" id="KW-0694">RNA-binding</keyword>
<comment type="catalytic activity">
    <reaction evidence="16">
        <text>Endonucleolytic cleavage of single-stranded RNA in A- and U-rich regions.</text>
        <dbReference type="EC" id="3.1.26.12"/>
    </reaction>
</comment>
<keyword evidence="15 16" id="KW-0472">Membrane</keyword>
<evidence type="ECO:0000256" key="10">
    <source>
        <dbReference type="ARBA" id="ARBA00022759"/>
    </source>
</evidence>
<dbReference type="GO" id="GO:0009898">
    <property type="term" value="C:cytoplasmic side of plasma membrane"/>
    <property type="evidence" value="ECO:0007669"/>
    <property type="project" value="UniProtKB-UniRule"/>
</dbReference>
<comment type="cofactor">
    <cofactor evidence="16">
        <name>Zn(2+)</name>
        <dbReference type="ChEBI" id="CHEBI:29105"/>
    </cofactor>
    <text evidence="16">Binds 2 Zn(2+) ions per homotetramer.</text>
</comment>
<feature type="compositionally biased region" description="Polar residues" evidence="17">
    <location>
        <begin position="839"/>
        <end position="851"/>
    </location>
</feature>
<feature type="compositionally biased region" description="Low complexity" evidence="17">
    <location>
        <begin position="861"/>
        <end position="887"/>
    </location>
</feature>
<dbReference type="Pfam" id="PF00575">
    <property type="entry name" value="S1"/>
    <property type="match status" value="1"/>
</dbReference>
<dbReference type="InterPro" id="IPR003029">
    <property type="entry name" value="S1_domain"/>
</dbReference>
<dbReference type="InterPro" id="IPR012340">
    <property type="entry name" value="NA-bd_OB-fold"/>
</dbReference>
<dbReference type="RefSeq" id="WP_143142798.1">
    <property type="nucleotide sequence ID" value="NZ_FPJW01000005.1"/>
</dbReference>
<dbReference type="STRING" id="1122209.SAMN02745752_01753"/>
<evidence type="ECO:0000256" key="2">
    <source>
        <dbReference type="ARBA" id="ARBA00022475"/>
    </source>
</evidence>
<dbReference type="GO" id="GO:0019843">
    <property type="term" value="F:rRNA binding"/>
    <property type="evidence" value="ECO:0007669"/>
    <property type="project" value="UniProtKB-KW"/>
</dbReference>
<dbReference type="HAMAP" id="MF_00970">
    <property type="entry name" value="RNase_E"/>
    <property type="match status" value="1"/>
</dbReference>
<evidence type="ECO:0000256" key="5">
    <source>
        <dbReference type="ARBA" id="ARBA00022552"/>
    </source>
</evidence>
<feature type="compositionally biased region" description="Low complexity" evidence="17">
    <location>
        <begin position="894"/>
        <end position="921"/>
    </location>
</feature>
<keyword evidence="4 16" id="KW-0997">Cell inner membrane</keyword>
<comment type="subcellular location">
    <subcellularLocation>
        <location evidence="16">Cytoplasm</location>
    </subcellularLocation>
    <subcellularLocation>
        <location evidence="16">Cell inner membrane</location>
        <topology evidence="16">Peripheral membrane protein</topology>
        <orientation evidence="16">Cytoplasmic side</orientation>
    </subcellularLocation>
</comment>
<reference evidence="19 20" key="1">
    <citation type="submission" date="2016-11" db="EMBL/GenBank/DDBJ databases">
        <authorList>
            <person name="Jaros S."/>
            <person name="Januszkiewicz K."/>
            <person name="Wedrychowicz H."/>
        </authorList>
    </citation>
    <scope>NUCLEOTIDE SEQUENCE [LARGE SCALE GENOMIC DNA]</scope>
    <source>
        <strain evidence="19 20">DSM 21637</strain>
    </source>
</reference>
<dbReference type="CDD" id="cd04453">
    <property type="entry name" value="S1_RNase_E"/>
    <property type="match status" value="1"/>
</dbReference>
<feature type="compositionally biased region" description="Basic and acidic residues" evidence="17">
    <location>
        <begin position="939"/>
        <end position="961"/>
    </location>
</feature>
<feature type="region of interest" description="Required for zinc-mediated homotetramerization and catalytic activity" evidence="16">
    <location>
        <begin position="402"/>
        <end position="405"/>
    </location>
</feature>
<dbReference type="OrthoDB" id="9804278at2"/>
<evidence type="ECO:0000259" key="18">
    <source>
        <dbReference type="PROSITE" id="PS50126"/>
    </source>
</evidence>
<feature type="compositionally biased region" description="Basic and acidic residues" evidence="17">
    <location>
        <begin position="588"/>
        <end position="642"/>
    </location>
</feature>
<keyword evidence="2 16" id="KW-1003">Cell membrane</keyword>
<dbReference type="Proteomes" id="UP000182350">
    <property type="component" value="Unassembled WGS sequence"/>
</dbReference>
<dbReference type="GO" id="GO:0008995">
    <property type="term" value="F:ribonuclease E activity"/>
    <property type="evidence" value="ECO:0007669"/>
    <property type="project" value="UniProtKB-EC"/>
</dbReference>
<feature type="compositionally biased region" description="Basic and acidic residues" evidence="17">
    <location>
        <begin position="653"/>
        <end position="667"/>
    </location>
</feature>
<dbReference type="AlphaFoldDB" id="A0A1K1X8P5"/>
<feature type="domain" description="S1 motif" evidence="18">
    <location>
        <begin position="39"/>
        <end position="118"/>
    </location>
</feature>
<evidence type="ECO:0000256" key="6">
    <source>
        <dbReference type="ARBA" id="ARBA00022694"/>
    </source>
</evidence>
<feature type="region of interest" description="Disordered" evidence="17">
    <location>
        <begin position="730"/>
        <end position="969"/>
    </location>
</feature>
<comment type="similarity">
    <text evidence="16">Belongs to the RNase E/G family. RNase E subfamily.</text>
</comment>
<evidence type="ECO:0000256" key="7">
    <source>
        <dbReference type="ARBA" id="ARBA00022722"/>
    </source>
</evidence>
<organism evidence="19 20">
    <name type="scientific">Marinospirillum alkaliphilum DSM 21637</name>
    <dbReference type="NCBI Taxonomy" id="1122209"/>
    <lineage>
        <taxon>Bacteria</taxon>
        <taxon>Pseudomonadati</taxon>
        <taxon>Pseudomonadota</taxon>
        <taxon>Gammaproteobacteria</taxon>
        <taxon>Oceanospirillales</taxon>
        <taxon>Oceanospirillaceae</taxon>
        <taxon>Marinospirillum</taxon>
    </lineage>
</organism>
<keyword evidence="20" id="KW-1185">Reference proteome</keyword>
<dbReference type="GO" id="GO:0000049">
    <property type="term" value="F:tRNA binding"/>
    <property type="evidence" value="ECO:0007669"/>
    <property type="project" value="UniProtKB-KW"/>
</dbReference>
<evidence type="ECO:0000256" key="8">
    <source>
        <dbReference type="ARBA" id="ARBA00022723"/>
    </source>
</evidence>
<protein>
    <recommendedName>
        <fullName evidence="16">Ribonuclease E</fullName>
        <shortName evidence="16">RNase E</shortName>
        <ecNumber evidence="16">3.1.26.12</ecNumber>
    </recommendedName>
</protein>
<feature type="binding site" evidence="16">
    <location>
        <position position="402"/>
    </location>
    <ligand>
        <name>Zn(2+)</name>
        <dbReference type="ChEBI" id="CHEBI:29105"/>
        <note>ligand shared between dimeric partners</note>
    </ligand>
</feature>